<sequence length="231" mass="26538">MKPWLSEEMEHLFQQLHQQQLRIICVASCNQKCGSSTMSYWLAERCSVNQTKVLLIDLDLSGSGQGYESIPWETENKNKDQNLIKKHPFLDILPQPKDQSTVLTLRQPHKLRYLLQYWQQHYHYIICDTGNINTANWRNLPAVNIANASDGILLCLSAAKTTESELLTSITKLEKSNCNIIGIIINDQFNPTLAQRLLKSLNTKAWWLPERIKAKITAMLKSSQLLQGKYQ</sequence>
<proteinExistence type="predicted"/>
<protein>
    <recommendedName>
        <fullName evidence="3">Chromosome partitioning protein ParA</fullName>
    </recommendedName>
</protein>
<evidence type="ECO:0000313" key="2">
    <source>
        <dbReference type="Proteomes" id="UP000238730"/>
    </source>
</evidence>
<dbReference type="InterPro" id="IPR050445">
    <property type="entry name" value="Bact_polysacc_biosynth/exp"/>
</dbReference>
<dbReference type="PANTHER" id="PTHR32309">
    <property type="entry name" value="TYROSINE-PROTEIN KINASE"/>
    <property type="match status" value="1"/>
</dbReference>
<dbReference type="OrthoDB" id="5812594at2"/>
<dbReference type="AlphaFoldDB" id="A0A2S7W1E2"/>
<name>A0A2S7W1E2_PHOAN</name>
<reference evidence="1 2" key="1">
    <citation type="submission" date="2016-12" db="EMBL/GenBank/DDBJ databases">
        <title>Diversity of luminous bacteria.</title>
        <authorList>
            <person name="Yoshizawa S."/>
            <person name="Kogure K."/>
        </authorList>
    </citation>
    <scope>NUCLEOTIDE SEQUENCE [LARGE SCALE GENOMIC DNA]</scope>
    <source>
        <strain evidence="1 2">LC1-200</strain>
    </source>
</reference>
<dbReference type="EMBL" id="MSCJ01000001">
    <property type="protein sequence ID" value="PQJ68025.1"/>
    <property type="molecule type" value="Genomic_DNA"/>
</dbReference>
<dbReference type="GO" id="GO:0005886">
    <property type="term" value="C:plasma membrane"/>
    <property type="evidence" value="ECO:0007669"/>
    <property type="project" value="TreeGrafter"/>
</dbReference>
<dbReference type="Gene3D" id="3.40.50.300">
    <property type="entry name" value="P-loop containing nucleotide triphosphate hydrolases"/>
    <property type="match status" value="1"/>
</dbReference>
<evidence type="ECO:0000313" key="1">
    <source>
        <dbReference type="EMBL" id="PQJ68025.1"/>
    </source>
</evidence>
<gene>
    <name evidence="1" type="ORF">BTO08_11970</name>
</gene>
<dbReference type="GO" id="GO:0004713">
    <property type="term" value="F:protein tyrosine kinase activity"/>
    <property type="evidence" value="ECO:0007669"/>
    <property type="project" value="TreeGrafter"/>
</dbReference>
<dbReference type="PANTHER" id="PTHR32309:SF13">
    <property type="entry name" value="FERRIC ENTEROBACTIN TRANSPORT PROTEIN FEPE"/>
    <property type="match status" value="1"/>
</dbReference>
<dbReference type="RefSeq" id="WP_105061079.1">
    <property type="nucleotide sequence ID" value="NZ_MSCJ01000001.1"/>
</dbReference>
<organism evidence="1 2">
    <name type="scientific">Photobacterium angustum</name>
    <dbReference type="NCBI Taxonomy" id="661"/>
    <lineage>
        <taxon>Bacteria</taxon>
        <taxon>Pseudomonadati</taxon>
        <taxon>Pseudomonadota</taxon>
        <taxon>Gammaproteobacteria</taxon>
        <taxon>Vibrionales</taxon>
        <taxon>Vibrionaceae</taxon>
        <taxon>Photobacterium</taxon>
    </lineage>
</organism>
<dbReference type="Proteomes" id="UP000238730">
    <property type="component" value="Unassembled WGS sequence"/>
</dbReference>
<accession>A0A2S7W1E2</accession>
<evidence type="ECO:0008006" key="3">
    <source>
        <dbReference type="Google" id="ProtNLM"/>
    </source>
</evidence>
<dbReference type="SUPFAM" id="SSF52540">
    <property type="entry name" value="P-loop containing nucleoside triphosphate hydrolases"/>
    <property type="match status" value="1"/>
</dbReference>
<dbReference type="InterPro" id="IPR027417">
    <property type="entry name" value="P-loop_NTPase"/>
</dbReference>
<comment type="caution">
    <text evidence="1">The sequence shown here is derived from an EMBL/GenBank/DDBJ whole genome shotgun (WGS) entry which is preliminary data.</text>
</comment>